<reference evidence="2" key="1">
    <citation type="submission" date="2021-04" db="EMBL/GenBank/DDBJ databases">
        <authorList>
            <consortium name="Molecular Ecology Group"/>
        </authorList>
    </citation>
    <scope>NUCLEOTIDE SEQUENCE</scope>
</reference>
<accession>A0A8S3YZT9</accession>
<feature type="domain" description="Cep192-like" evidence="1">
    <location>
        <begin position="3"/>
        <end position="78"/>
    </location>
</feature>
<gene>
    <name evidence="2" type="ORF">CUNI_LOCUS6298</name>
</gene>
<dbReference type="InterPro" id="IPR054087">
    <property type="entry name" value="Cep192-like_D7"/>
</dbReference>
<evidence type="ECO:0000313" key="3">
    <source>
        <dbReference type="Proteomes" id="UP000678393"/>
    </source>
</evidence>
<evidence type="ECO:0000259" key="1">
    <source>
        <dbReference type="Pfam" id="PF22065"/>
    </source>
</evidence>
<dbReference type="AlphaFoldDB" id="A0A8S3YZT9"/>
<proteinExistence type="predicted"/>
<feature type="non-terminal residue" evidence="2">
    <location>
        <position position="1"/>
    </location>
</feature>
<dbReference type="Gene3D" id="2.60.40.10">
    <property type="entry name" value="Immunoglobulins"/>
    <property type="match status" value="1"/>
</dbReference>
<keyword evidence="3" id="KW-1185">Reference proteome</keyword>
<protein>
    <recommendedName>
        <fullName evidence="1">Cep192-like domain-containing protein</fullName>
    </recommendedName>
</protein>
<dbReference type="InterPro" id="IPR013783">
    <property type="entry name" value="Ig-like_fold"/>
</dbReference>
<organism evidence="2 3">
    <name type="scientific">Candidula unifasciata</name>
    <dbReference type="NCBI Taxonomy" id="100452"/>
    <lineage>
        <taxon>Eukaryota</taxon>
        <taxon>Metazoa</taxon>
        <taxon>Spiralia</taxon>
        <taxon>Lophotrochozoa</taxon>
        <taxon>Mollusca</taxon>
        <taxon>Gastropoda</taxon>
        <taxon>Heterobranchia</taxon>
        <taxon>Euthyneura</taxon>
        <taxon>Panpulmonata</taxon>
        <taxon>Eupulmonata</taxon>
        <taxon>Stylommatophora</taxon>
        <taxon>Helicina</taxon>
        <taxon>Helicoidea</taxon>
        <taxon>Geomitridae</taxon>
        <taxon>Candidula</taxon>
    </lineage>
</organism>
<dbReference type="Pfam" id="PF22065">
    <property type="entry name" value="Cep192_D7"/>
    <property type="match status" value="1"/>
</dbReference>
<dbReference type="EMBL" id="CAJHNH020000957">
    <property type="protein sequence ID" value="CAG5120740.1"/>
    <property type="molecule type" value="Genomic_DNA"/>
</dbReference>
<dbReference type="Proteomes" id="UP000678393">
    <property type="component" value="Unassembled WGS sequence"/>
</dbReference>
<sequence length="100" mass="11592">EVYTFTNVGTEPLTWKLAPFASPYVTLPDNPHSLFRVDYEVFQLSPLKGVLQPYETEKVHIMFCPQCEGSYNQAWCLYDTADSQGSFHRFTIYAKVKYLL</sequence>
<evidence type="ECO:0000313" key="2">
    <source>
        <dbReference type="EMBL" id="CAG5120740.1"/>
    </source>
</evidence>
<name>A0A8S3YZT9_9EUPU</name>
<comment type="caution">
    <text evidence="2">The sequence shown here is derived from an EMBL/GenBank/DDBJ whole genome shotgun (WGS) entry which is preliminary data.</text>
</comment>